<dbReference type="Gene3D" id="2.115.10.20">
    <property type="entry name" value="Glycosyl hydrolase domain, family 43"/>
    <property type="match status" value="1"/>
</dbReference>
<evidence type="ECO:0000256" key="2">
    <source>
        <dbReference type="ARBA" id="ARBA00022679"/>
    </source>
</evidence>
<dbReference type="AlphaFoldDB" id="A0A5C5YLA3"/>
<dbReference type="PIRSF" id="PIRSF016202">
    <property type="entry name" value="PH1107"/>
    <property type="match status" value="1"/>
</dbReference>
<keyword evidence="6" id="KW-1185">Reference proteome</keyword>
<dbReference type="RefSeq" id="WP_146588577.1">
    <property type="nucleotide sequence ID" value="NZ_SJPO01000007.1"/>
</dbReference>
<dbReference type="Proteomes" id="UP000318478">
    <property type="component" value="Unassembled WGS sequence"/>
</dbReference>
<dbReference type="EMBL" id="SJPO01000007">
    <property type="protein sequence ID" value="TWT75644.1"/>
    <property type="molecule type" value="Genomic_DNA"/>
</dbReference>
<evidence type="ECO:0000256" key="3">
    <source>
        <dbReference type="ARBA" id="ARBA00024356"/>
    </source>
</evidence>
<keyword evidence="2 5" id="KW-0808">Transferase</keyword>
<dbReference type="Pfam" id="PF04041">
    <property type="entry name" value="Glyco_hydro_130"/>
    <property type="match status" value="1"/>
</dbReference>
<organism evidence="5 6">
    <name type="scientific">Posidoniimonas polymericola</name>
    <dbReference type="NCBI Taxonomy" id="2528002"/>
    <lineage>
        <taxon>Bacteria</taxon>
        <taxon>Pseudomonadati</taxon>
        <taxon>Planctomycetota</taxon>
        <taxon>Planctomycetia</taxon>
        <taxon>Pirellulales</taxon>
        <taxon>Lacipirellulaceae</taxon>
        <taxon>Posidoniimonas</taxon>
    </lineage>
</organism>
<sequence>MTPADTADRQAAERTGGAAAQSGADQRSFPWQDRPAAVQDAVWRDSRNPIIARRPMPGIQGIYNSAVAPFGDAYVGVFRTEDYNRFPHLRVGWSRDAIEWKFESDPILFANQDHDPADYAYDPRVVQIDGVYYITWCGGHNGPTISIARTEDFRTFERMDNAFLPFNRNGVLFPRKLGGKYLMLSRPSDDGHTPFGDIYLSESPDMVHWGKHRLVMRRGGGEHGQWWQRTKIGAGPIPIETADGWLMIYHGVIDTCNGFVYSMGAAVLCKDDPARVLYRTNRHLLTPDEDYEVFGHVPNVVFPCAALHDEATGRLAIYYGAADTCTCVVYSTVDRIVEFTKANSTVF</sequence>
<comment type="caution">
    <text evidence="5">The sequence shown here is derived from an EMBL/GenBank/DDBJ whole genome shotgun (WGS) entry which is preliminary data.</text>
</comment>
<comment type="similarity">
    <text evidence="3">Belongs to the glycosyl hydrolase 130 family.</text>
</comment>
<dbReference type="EC" id="2.4.1.-" evidence="5"/>
<dbReference type="PANTHER" id="PTHR34106:SF1">
    <property type="entry name" value="1,4-BETA-MANNOSYL-N-ACETYLGLUCOSAMINE PHOSPHORYLASE"/>
    <property type="match status" value="1"/>
</dbReference>
<evidence type="ECO:0000313" key="6">
    <source>
        <dbReference type="Proteomes" id="UP000318478"/>
    </source>
</evidence>
<reference evidence="5 6" key="1">
    <citation type="submission" date="2019-02" db="EMBL/GenBank/DDBJ databases">
        <title>Deep-cultivation of Planctomycetes and their phenomic and genomic characterization uncovers novel biology.</title>
        <authorList>
            <person name="Wiegand S."/>
            <person name="Jogler M."/>
            <person name="Boedeker C."/>
            <person name="Pinto D."/>
            <person name="Vollmers J."/>
            <person name="Rivas-Marin E."/>
            <person name="Kohn T."/>
            <person name="Peeters S.H."/>
            <person name="Heuer A."/>
            <person name="Rast P."/>
            <person name="Oberbeckmann S."/>
            <person name="Bunk B."/>
            <person name="Jeske O."/>
            <person name="Meyerdierks A."/>
            <person name="Storesund J.E."/>
            <person name="Kallscheuer N."/>
            <person name="Luecker S."/>
            <person name="Lage O.M."/>
            <person name="Pohl T."/>
            <person name="Merkel B.J."/>
            <person name="Hornburger P."/>
            <person name="Mueller R.-W."/>
            <person name="Bruemmer F."/>
            <person name="Labrenz M."/>
            <person name="Spormann A.M."/>
            <person name="Op Den Camp H."/>
            <person name="Overmann J."/>
            <person name="Amann R."/>
            <person name="Jetten M.S.M."/>
            <person name="Mascher T."/>
            <person name="Medema M.H."/>
            <person name="Devos D.P."/>
            <person name="Kaster A.-K."/>
            <person name="Ovreas L."/>
            <person name="Rohde M."/>
            <person name="Galperin M.Y."/>
            <person name="Jogler C."/>
        </authorList>
    </citation>
    <scope>NUCLEOTIDE SEQUENCE [LARGE SCALE GENOMIC DNA]</scope>
    <source>
        <strain evidence="5 6">Pla123a</strain>
    </source>
</reference>
<dbReference type="InterPro" id="IPR023296">
    <property type="entry name" value="Glyco_hydro_beta-prop_sf"/>
</dbReference>
<evidence type="ECO:0000313" key="5">
    <source>
        <dbReference type="EMBL" id="TWT75644.1"/>
    </source>
</evidence>
<evidence type="ECO:0000256" key="4">
    <source>
        <dbReference type="SAM" id="MobiDB-lite"/>
    </source>
</evidence>
<accession>A0A5C5YLA3</accession>
<keyword evidence="1 5" id="KW-0328">Glycosyltransferase</keyword>
<evidence type="ECO:0000256" key="1">
    <source>
        <dbReference type="ARBA" id="ARBA00022676"/>
    </source>
</evidence>
<dbReference type="PANTHER" id="PTHR34106">
    <property type="entry name" value="GLYCOSIDASE"/>
    <property type="match status" value="1"/>
</dbReference>
<dbReference type="GO" id="GO:0016757">
    <property type="term" value="F:glycosyltransferase activity"/>
    <property type="evidence" value="ECO:0007669"/>
    <property type="project" value="UniProtKB-KW"/>
</dbReference>
<feature type="compositionally biased region" description="Basic and acidic residues" evidence="4">
    <location>
        <begin position="1"/>
        <end position="12"/>
    </location>
</feature>
<dbReference type="CDD" id="cd08993">
    <property type="entry name" value="GH130"/>
    <property type="match status" value="1"/>
</dbReference>
<name>A0A5C5YLA3_9BACT</name>
<dbReference type="OrthoDB" id="9759709at2"/>
<proteinExistence type="inferred from homology"/>
<dbReference type="SUPFAM" id="SSF75005">
    <property type="entry name" value="Arabinanase/levansucrase/invertase"/>
    <property type="match status" value="1"/>
</dbReference>
<feature type="region of interest" description="Disordered" evidence="4">
    <location>
        <begin position="1"/>
        <end position="33"/>
    </location>
</feature>
<dbReference type="InterPro" id="IPR007184">
    <property type="entry name" value="Mannoside_phosphorylase"/>
</dbReference>
<protein>
    <submittedName>
        <fullName evidence="5">Beta-1,4-mannooligosaccharide phosphorylase</fullName>
        <ecNumber evidence="5">2.4.1.-</ecNumber>
    </submittedName>
</protein>
<gene>
    <name evidence="5" type="ORF">Pla123a_31540</name>
</gene>